<dbReference type="PANTHER" id="PTHR10039">
    <property type="entry name" value="AMELOGENIN"/>
    <property type="match status" value="1"/>
</dbReference>
<dbReference type="Gene3D" id="3.40.50.300">
    <property type="entry name" value="P-loop containing nucleotide triphosphate hydrolases"/>
    <property type="match status" value="1"/>
</dbReference>
<sequence>RTSNYEAHKDRYPPAVPGTCQWLLHHEKYREWGQKQASDLLWISADPGCGKSVLISYLIDHLNGAENRIQVPEVVCYFFFKEDNHEQNNAVHAVSAILHQLYTAQPWLLQHVTHSFLDHGRDVLQQFSSLWSLLDASVTDPASRDVILIFDALDECETTTQRQLLQSLVRFYKTKEGDSLTRPPFVKTIIASRPDNEIKHAFDILPTIRLRGEDEPEAISRDVELVIDHHIENAVRRGLPRGILEEVRVGLIQGADRTFLWTTLVINLLEAKKGASKRELMEILQARGDIFRIYERLLEQSTDALSIAIAVDRTQTTFEDLELDVVHNFEERAKALCGHFIRIVRGTVYLVHQTAREFLLDHSTEAQYLSKNPKTNSRTTNWQQSVISRRAHNELLDICLKYLSLLNVGGSEQSLAATIFRDQIAINFLRYAGHHWTYHYHQLAPDLTETQLDNCARLCNANTLGFGSW</sequence>
<dbReference type="InterPro" id="IPR027417">
    <property type="entry name" value="P-loop_NTPase"/>
</dbReference>
<evidence type="ECO:0000313" key="3">
    <source>
        <dbReference type="EMBL" id="KAF3766682.1"/>
    </source>
</evidence>
<dbReference type="Proteomes" id="UP000803844">
    <property type="component" value="Unassembled WGS sequence"/>
</dbReference>
<protein>
    <recommendedName>
        <fullName evidence="2">Nephrocystin 3-like N-terminal domain-containing protein</fullName>
    </recommendedName>
</protein>
<organism evidence="3 4">
    <name type="scientific">Cryphonectria parasitica (strain ATCC 38755 / EP155)</name>
    <dbReference type="NCBI Taxonomy" id="660469"/>
    <lineage>
        <taxon>Eukaryota</taxon>
        <taxon>Fungi</taxon>
        <taxon>Dikarya</taxon>
        <taxon>Ascomycota</taxon>
        <taxon>Pezizomycotina</taxon>
        <taxon>Sordariomycetes</taxon>
        <taxon>Sordariomycetidae</taxon>
        <taxon>Diaporthales</taxon>
        <taxon>Cryphonectriaceae</taxon>
        <taxon>Cryphonectria-Endothia species complex</taxon>
        <taxon>Cryphonectria</taxon>
    </lineage>
</organism>
<keyword evidence="1" id="KW-0677">Repeat</keyword>
<evidence type="ECO:0000259" key="2">
    <source>
        <dbReference type="Pfam" id="PF24883"/>
    </source>
</evidence>
<evidence type="ECO:0000313" key="4">
    <source>
        <dbReference type="Proteomes" id="UP000803844"/>
    </source>
</evidence>
<reference evidence="3" key="1">
    <citation type="journal article" date="2020" name="Phytopathology">
        <title>Genome sequence of the chestnut blight fungus Cryphonectria parasitica EP155: A fundamental resource for an archetypical invasive plant pathogen.</title>
        <authorList>
            <person name="Crouch J.A."/>
            <person name="Dawe A."/>
            <person name="Aerts A."/>
            <person name="Barry K."/>
            <person name="Churchill A.C.L."/>
            <person name="Grimwood J."/>
            <person name="Hillman B."/>
            <person name="Milgroom M.G."/>
            <person name="Pangilinan J."/>
            <person name="Smith M."/>
            <person name="Salamov A."/>
            <person name="Schmutz J."/>
            <person name="Yadav J."/>
            <person name="Grigoriev I.V."/>
            <person name="Nuss D."/>
        </authorList>
    </citation>
    <scope>NUCLEOTIDE SEQUENCE</scope>
    <source>
        <strain evidence="3">EP155</strain>
    </source>
</reference>
<dbReference type="EMBL" id="MU032346">
    <property type="protein sequence ID" value="KAF3766682.1"/>
    <property type="molecule type" value="Genomic_DNA"/>
</dbReference>
<comment type="caution">
    <text evidence="3">The sequence shown here is derived from an EMBL/GenBank/DDBJ whole genome shotgun (WGS) entry which is preliminary data.</text>
</comment>
<dbReference type="Pfam" id="PF24883">
    <property type="entry name" value="NPHP3_N"/>
    <property type="match status" value="1"/>
</dbReference>
<feature type="domain" description="Nephrocystin 3-like N-terminal" evidence="2">
    <location>
        <begin position="18"/>
        <end position="193"/>
    </location>
</feature>
<gene>
    <name evidence="3" type="ORF">M406DRAFT_219564</name>
</gene>
<dbReference type="RefSeq" id="XP_040777643.1">
    <property type="nucleotide sequence ID" value="XM_040915547.1"/>
</dbReference>
<dbReference type="SUPFAM" id="SSF52540">
    <property type="entry name" value="P-loop containing nucleoside triphosphate hydrolases"/>
    <property type="match status" value="1"/>
</dbReference>
<feature type="non-terminal residue" evidence="3">
    <location>
        <position position="1"/>
    </location>
</feature>
<dbReference type="PANTHER" id="PTHR10039:SF14">
    <property type="entry name" value="NACHT DOMAIN-CONTAINING PROTEIN"/>
    <property type="match status" value="1"/>
</dbReference>
<feature type="non-terminal residue" evidence="3">
    <location>
        <position position="469"/>
    </location>
</feature>
<dbReference type="InterPro" id="IPR056884">
    <property type="entry name" value="NPHP3-like_N"/>
</dbReference>
<dbReference type="AlphaFoldDB" id="A0A9P5CQQ3"/>
<accession>A0A9P5CQQ3</accession>
<proteinExistence type="predicted"/>
<name>A0A9P5CQQ3_CRYP1</name>
<evidence type="ECO:0000256" key="1">
    <source>
        <dbReference type="ARBA" id="ARBA00022737"/>
    </source>
</evidence>
<keyword evidence="4" id="KW-1185">Reference proteome</keyword>
<dbReference type="GeneID" id="63832676"/>
<dbReference type="OrthoDB" id="163438at2759"/>